<dbReference type="RefSeq" id="WP_068173605.1">
    <property type="nucleotide sequence ID" value="NZ_BAQB01000050.1"/>
</dbReference>
<proteinExistence type="predicted"/>
<evidence type="ECO:0000313" key="2">
    <source>
        <dbReference type="Proteomes" id="UP001062443"/>
    </source>
</evidence>
<evidence type="ECO:0000313" key="1">
    <source>
        <dbReference type="EMBL" id="GBR48702.1"/>
    </source>
</evidence>
<comment type="caution">
    <text evidence="1">The sequence shown here is derived from an EMBL/GenBank/DDBJ whole genome shotgun (WGS) entry which is preliminary data.</text>
</comment>
<gene>
    <name evidence="1" type="ORF">AA106556_1865</name>
</gene>
<protein>
    <submittedName>
        <fullName evidence="1">Uncharacterized protein</fullName>
    </submittedName>
</protein>
<keyword evidence="2" id="KW-1185">Reference proteome</keyword>
<sequence length="215" mass="23355">MSDANRSIAQNYTASKGEVRRFNEAKQRTQKNSAPTLADVLNLIPTEGQIAKIVPAFGLETIDPDEITGAGANLIRDQYTLFSPHLVSIIREEQNFMGLKMHLDRMVDGIVRSAFGAAQFYEKHRAIAKDAADSFANEDRDEDRMGVDGGENRVIGLRRIAAENGAKAYAIACLAQGACAEYETLMGEAWKPYVKDTGRSLAQGVAAAQADALGF</sequence>
<name>A0ABQ0QL22_9PROT</name>
<accession>A0ABQ0QL22</accession>
<dbReference type="Proteomes" id="UP001062443">
    <property type="component" value="Unassembled WGS sequence"/>
</dbReference>
<reference evidence="1" key="1">
    <citation type="submission" date="2013-04" db="EMBL/GenBank/DDBJ databases">
        <title>The genome sequencing project of 58 acetic acid bacteria.</title>
        <authorList>
            <person name="Okamoto-Kainuma A."/>
            <person name="Ishikawa M."/>
            <person name="Umino S."/>
            <person name="Koizumi Y."/>
            <person name="Shiwa Y."/>
            <person name="Yoshikawa H."/>
            <person name="Matsutani M."/>
            <person name="Matsushita K."/>
        </authorList>
    </citation>
    <scope>NUCLEOTIDE SEQUENCE</scope>
    <source>
        <strain evidence="1">NBRC 106556</strain>
    </source>
</reference>
<organism evidence="1 2">
    <name type="scientific">Neokomagataea tanensis NBRC 106556</name>
    <dbReference type="NCBI Taxonomy" id="1223519"/>
    <lineage>
        <taxon>Bacteria</taxon>
        <taxon>Pseudomonadati</taxon>
        <taxon>Pseudomonadota</taxon>
        <taxon>Alphaproteobacteria</taxon>
        <taxon>Acetobacterales</taxon>
        <taxon>Acetobacteraceae</taxon>
        <taxon>Neokomagataea</taxon>
    </lineage>
</organism>
<dbReference type="EMBL" id="BAQB01000050">
    <property type="protein sequence ID" value="GBR48702.1"/>
    <property type="molecule type" value="Genomic_DNA"/>
</dbReference>